<keyword evidence="8" id="KW-0865">Zymogen</keyword>
<protein>
    <submittedName>
        <fullName evidence="16">Metalloendoproteinase 2-MMP-like</fullName>
    </submittedName>
</protein>
<feature type="binding site" evidence="10">
    <location>
        <position position="230"/>
    </location>
    <ligand>
        <name>Ca(2+)</name>
        <dbReference type="ChEBI" id="CHEBI:29108"/>
        <label>3</label>
    </ligand>
</feature>
<reference evidence="14" key="1">
    <citation type="submission" date="2023-03" db="UniProtKB">
        <authorList>
            <consortium name="EnsemblPlants"/>
        </authorList>
    </citation>
    <scope>IDENTIFICATION</scope>
</reference>
<feature type="short sequence motif" description="Cysteine switch" evidence="11">
    <location>
        <begin position="109"/>
        <end position="116"/>
    </location>
</feature>
<dbReference type="PRINTS" id="PR00138">
    <property type="entry name" value="MATRIXIN"/>
</dbReference>
<comment type="similarity">
    <text evidence="1">Belongs to the peptidase M10A family. Matrix metalloproteinases (MMPs) subfamily.</text>
</comment>
<comment type="cofactor">
    <cofactor evidence="10">
        <name>Ca(2+)</name>
        <dbReference type="ChEBI" id="CHEBI:29108"/>
    </cofactor>
    <text evidence="10">Can bind about 5 Ca(2+) ions per subunit.</text>
</comment>
<dbReference type="GO" id="GO:0030574">
    <property type="term" value="P:collagen catabolic process"/>
    <property type="evidence" value="ECO:0007669"/>
    <property type="project" value="TreeGrafter"/>
</dbReference>
<dbReference type="InterPro" id="IPR001818">
    <property type="entry name" value="Pept_M10_metallopeptidase"/>
</dbReference>
<keyword evidence="5" id="KW-0378">Hydrolase</keyword>
<keyword evidence="15" id="KW-1185">Reference proteome</keyword>
<keyword evidence="6 10" id="KW-0862">Zinc</keyword>
<feature type="active site" evidence="9">
    <location>
        <position position="253"/>
    </location>
</feature>
<dbReference type="GeneID" id="103498179"/>
<evidence type="ECO:0000256" key="10">
    <source>
        <dbReference type="PIRSR" id="PIRSR621190-2"/>
    </source>
</evidence>
<dbReference type="OrthoDB" id="406838at2759"/>
<gene>
    <name evidence="16" type="primary">LOC103498179</name>
    <name evidence="14" type="synonym">103498179</name>
</gene>
<dbReference type="Gramene" id="MELO3C021509.2.1">
    <property type="protein sequence ID" value="MELO3C021509.2.1"/>
    <property type="gene ID" value="MELO3C021509.2"/>
</dbReference>
<evidence type="ECO:0000256" key="12">
    <source>
        <dbReference type="SAM" id="SignalP"/>
    </source>
</evidence>
<evidence type="ECO:0000256" key="2">
    <source>
        <dbReference type="ARBA" id="ARBA00022670"/>
    </source>
</evidence>
<evidence type="ECO:0000256" key="3">
    <source>
        <dbReference type="ARBA" id="ARBA00022723"/>
    </source>
</evidence>
<evidence type="ECO:0000256" key="7">
    <source>
        <dbReference type="ARBA" id="ARBA00023049"/>
    </source>
</evidence>
<sequence>MAFKSLQLFFLLLASFTSHVISRHIPTPIPQHLYGCRKGDNVEGIHSIKKYLHRYGYLSHNTNTSSHIELNSNTFDDTLESAVKLYQKWSKLNVSGILDQQTLDQIFKPRCGLPDVIMKSNSNKNTEDDLEISSHYALFPGNQKWPDYKRHLTYTFTNNFPIDFVPSVTEAMKEWAAHSLFTFSQAADDQVPDINISFQVGDHGDGVPFDGPGGVVGHAFAPTDGRLHLDGDDKWSAGLETQKVNVMNAALHELGHVLGLAHSTVQQAVMWPYIDVYALKALTDDDIAGLTALYP</sequence>
<feature type="binding site" evidence="10">
    <location>
        <position position="252"/>
    </location>
    <ligand>
        <name>Zn(2+)</name>
        <dbReference type="ChEBI" id="CHEBI:29105"/>
        <label>2</label>
        <note>catalytic</note>
    </ligand>
</feature>
<evidence type="ECO:0000256" key="5">
    <source>
        <dbReference type="ARBA" id="ARBA00022801"/>
    </source>
</evidence>
<feature type="binding site" evidence="10">
    <location>
        <position position="205"/>
    </location>
    <ligand>
        <name>Zn(2+)</name>
        <dbReference type="ChEBI" id="CHEBI:29105"/>
        <label>1</label>
    </ligand>
</feature>
<evidence type="ECO:0000313" key="15">
    <source>
        <dbReference type="Proteomes" id="UP001652600"/>
    </source>
</evidence>
<feature type="signal peptide" evidence="12">
    <location>
        <begin position="1"/>
        <end position="22"/>
    </location>
</feature>
<dbReference type="SUPFAM" id="SSF55486">
    <property type="entry name" value="Metalloproteases ('zincins'), catalytic domain"/>
    <property type="match status" value="1"/>
</dbReference>
<dbReference type="SUPFAM" id="SSF47090">
    <property type="entry name" value="PGBD-like"/>
    <property type="match status" value="1"/>
</dbReference>
<proteinExistence type="inferred from homology"/>
<evidence type="ECO:0000256" key="11">
    <source>
        <dbReference type="PIRSR" id="PIRSR621190-5"/>
    </source>
</evidence>
<dbReference type="EnsemblPlants" id="MELO3C021509.2.1">
    <property type="protein sequence ID" value="MELO3C021509.2.1"/>
    <property type="gene ID" value="MELO3C021509.2"/>
</dbReference>
<name>A0A1S3C9J6_CUCME</name>
<keyword evidence="4 12" id="KW-0732">Signal</keyword>
<evidence type="ECO:0000313" key="16">
    <source>
        <dbReference type="RefSeq" id="XP_008458917.1"/>
    </source>
</evidence>
<dbReference type="CDD" id="cd04278">
    <property type="entry name" value="ZnMc_MMP"/>
    <property type="match status" value="1"/>
</dbReference>
<dbReference type="Proteomes" id="UP001652600">
    <property type="component" value="Chromosome 9"/>
</dbReference>
<comment type="cofactor">
    <cofactor evidence="10">
        <name>Zn(2+)</name>
        <dbReference type="ChEBI" id="CHEBI:29105"/>
    </cofactor>
    <text evidence="10">Binds 2 Zn(2+) ions per subunit.</text>
</comment>
<dbReference type="GO" id="GO:0004222">
    <property type="term" value="F:metalloendopeptidase activity"/>
    <property type="evidence" value="ECO:0007669"/>
    <property type="project" value="InterPro"/>
</dbReference>
<evidence type="ECO:0000259" key="13">
    <source>
        <dbReference type="SMART" id="SM00235"/>
    </source>
</evidence>
<evidence type="ECO:0000256" key="4">
    <source>
        <dbReference type="ARBA" id="ARBA00022729"/>
    </source>
</evidence>
<dbReference type="GO" id="GO:0008270">
    <property type="term" value="F:zinc ion binding"/>
    <property type="evidence" value="ECO:0007669"/>
    <property type="project" value="InterPro"/>
</dbReference>
<accession>A0A1S3C9J6</accession>
<dbReference type="SMART" id="SM00235">
    <property type="entry name" value="ZnMc"/>
    <property type="match status" value="1"/>
</dbReference>
<dbReference type="InParanoid" id="A0A1S3C9J6"/>
<dbReference type="Pfam" id="PF00413">
    <property type="entry name" value="Peptidase_M10"/>
    <property type="match status" value="1"/>
</dbReference>
<dbReference type="InterPro" id="IPR033739">
    <property type="entry name" value="M10A_MMP"/>
</dbReference>
<dbReference type="RefSeq" id="XP_008458917.1">
    <property type="nucleotide sequence ID" value="XM_008460695.1"/>
</dbReference>
<evidence type="ECO:0000256" key="6">
    <source>
        <dbReference type="ARBA" id="ARBA00022833"/>
    </source>
</evidence>
<feature type="binding site" evidence="10">
    <location>
        <position position="270"/>
    </location>
    <ligand>
        <name>Zn(2+)</name>
        <dbReference type="ChEBI" id="CHEBI:29105"/>
        <label>2</label>
        <note>catalytic</note>
    </ligand>
</feature>
<keyword evidence="2" id="KW-0645">Protease</keyword>
<dbReference type="PANTHER" id="PTHR10201:SF213">
    <property type="entry name" value="METALLOENDOPROTEINASE 2-MMP-LIKE"/>
    <property type="match status" value="1"/>
</dbReference>
<evidence type="ECO:0000256" key="8">
    <source>
        <dbReference type="ARBA" id="ARBA00023145"/>
    </source>
</evidence>
<dbReference type="InterPro" id="IPR024079">
    <property type="entry name" value="MetalloPept_cat_dom_sf"/>
</dbReference>
<dbReference type="GO" id="GO:0031012">
    <property type="term" value="C:extracellular matrix"/>
    <property type="evidence" value="ECO:0007669"/>
    <property type="project" value="InterPro"/>
</dbReference>
<feature type="binding site" evidence="10">
    <location>
        <position position="210"/>
    </location>
    <ligand>
        <name>Ca(2+)</name>
        <dbReference type="ChEBI" id="CHEBI:29108"/>
        <label>3</label>
    </ligand>
</feature>
<dbReference type="InterPro" id="IPR036365">
    <property type="entry name" value="PGBD-like_sf"/>
</dbReference>
<evidence type="ECO:0000256" key="1">
    <source>
        <dbReference type="ARBA" id="ARBA00009614"/>
    </source>
</evidence>
<organism evidence="15 16">
    <name type="scientific">Cucumis melo</name>
    <name type="common">Muskmelon</name>
    <dbReference type="NCBI Taxonomy" id="3656"/>
    <lineage>
        <taxon>Eukaryota</taxon>
        <taxon>Viridiplantae</taxon>
        <taxon>Streptophyta</taxon>
        <taxon>Embryophyta</taxon>
        <taxon>Tracheophyta</taxon>
        <taxon>Spermatophyta</taxon>
        <taxon>Magnoliopsida</taxon>
        <taxon>eudicotyledons</taxon>
        <taxon>Gunneridae</taxon>
        <taxon>Pentapetalae</taxon>
        <taxon>rosids</taxon>
        <taxon>fabids</taxon>
        <taxon>Cucurbitales</taxon>
        <taxon>Cucurbitaceae</taxon>
        <taxon>Benincaseae</taxon>
        <taxon>Cucumis</taxon>
    </lineage>
</organism>
<dbReference type="InterPro" id="IPR021190">
    <property type="entry name" value="Pept_M10A"/>
</dbReference>
<feature type="binding site" evidence="10">
    <location>
        <position position="256"/>
    </location>
    <ligand>
        <name>Zn(2+)</name>
        <dbReference type="ChEBI" id="CHEBI:29105"/>
        <label>2</label>
        <note>catalytic</note>
    </ligand>
</feature>
<dbReference type="SMR" id="A0A1S3C9J6"/>
<dbReference type="AlphaFoldDB" id="A0A1S3C9J6"/>
<dbReference type="Gene3D" id="3.40.390.10">
    <property type="entry name" value="Collagenase (Catalytic Domain)"/>
    <property type="match status" value="1"/>
</dbReference>
<keyword evidence="7" id="KW-0482">Metalloprotease</keyword>
<dbReference type="PANTHER" id="PTHR10201">
    <property type="entry name" value="MATRIX METALLOPROTEINASE"/>
    <property type="match status" value="1"/>
</dbReference>
<feature type="binding site" evidence="10">
    <location>
        <position position="193"/>
    </location>
    <ligand>
        <name>Ca(2+)</name>
        <dbReference type="ChEBI" id="CHEBI:29108"/>
        <label>2</label>
    </ligand>
</feature>
<feature type="binding site" evidence="10">
    <location>
        <position position="211"/>
    </location>
    <ligand>
        <name>Ca(2+)</name>
        <dbReference type="ChEBI" id="CHEBI:29108"/>
        <label>3</label>
    </ligand>
</feature>
<dbReference type="InterPro" id="IPR002477">
    <property type="entry name" value="Peptidoglycan-bd-like"/>
</dbReference>
<dbReference type="eggNOG" id="KOG1565">
    <property type="taxonomic scope" value="Eukaryota"/>
</dbReference>
<dbReference type="InterPro" id="IPR021158">
    <property type="entry name" value="Pept_M10A_Zn_BS"/>
</dbReference>
<evidence type="ECO:0000256" key="9">
    <source>
        <dbReference type="PIRSR" id="PIRSR621190-1"/>
    </source>
</evidence>
<dbReference type="PROSITE" id="PS00546">
    <property type="entry name" value="CYSTEINE_SWITCH"/>
    <property type="match status" value="1"/>
</dbReference>
<reference evidence="16" key="2">
    <citation type="submission" date="2025-04" db="UniProtKB">
        <authorList>
            <consortium name="RefSeq"/>
        </authorList>
    </citation>
    <scope>IDENTIFICATION</scope>
</reference>
<dbReference type="GO" id="GO:0030198">
    <property type="term" value="P:extracellular matrix organization"/>
    <property type="evidence" value="ECO:0007669"/>
    <property type="project" value="TreeGrafter"/>
</dbReference>
<feature type="binding site" description="in inhibited form" evidence="10">
    <location>
        <position position="111"/>
    </location>
    <ligand>
        <name>Zn(2+)</name>
        <dbReference type="ChEBI" id="CHEBI:29105"/>
        <label>2</label>
        <note>catalytic</note>
    </ligand>
</feature>
<dbReference type="GO" id="GO:0006508">
    <property type="term" value="P:proteolysis"/>
    <property type="evidence" value="ECO:0007669"/>
    <property type="project" value="UniProtKB-KW"/>
</dbReference>
<feature type="chain" id="PRO_5044565575" evidence="12">
    <location>
        <begin position="23"/>
        <end position="295"/>
    </location>
</feature>
<dbReference type="Pfam" id="PF01471">
    <property type="entry name" value="PG_binding_1"/>
    <property type="match status" value="1"/>
</dbReference>
<keyword evidence="3 10" id="KW-0479">Metal-binding</keyword>
<evidence type="ECO:0000313" key="14">
    <source>
        <dbReference type="EnsemblPlants" id="MELO3C021509.2.1"/>
    </source>
</evidence>
<feature type="binding site" evidence="10">
    <location>
        <position position="218"/>
    </location>
    <ligand>
        <name>Zn(2+)</name>
        <dbReference type="ChEBI" id="CHEBI:29105"/>
        <label>1</label>
    </ligand>
</feature>
<dbReference type="KEGG" id="cmo:103498179"/>
<feature type="binding site" evidence="10">
    <location>
        <position position="262"/>
    </location>
    <ligand>
        <name>Zn(2+)</name>
        <dbReference type="ChEBI" id="CHEBI:29105"/>
        <label>2</label>
        <note>catalytic</note>
    </ligand>
</feature>
<dbReference type="InterPro" id="IPR006026">
    <property type="entry name" value="Peptidase_Metallo"/>
</dbReference>
<keyword evidence="10" id="KW-0106">Calcium</keyword>
<feature type="binding site" evidence="10">
    <location>
        <position position="228"/>
    </location>
    <ligand>
        <name>Zn(2+)</name>
        <dbReference type="ChEBI" id="CHEBI:29105"/>
        <label>1</label>
    </ligand>
</feature>
<feature type="binding site" evidence="10">
    <location>
        <position position="203"/>
    </location>
    <ligand>
        <name>Zn(2+)</name>
        <dbReference type="ChEBI" id="CHEBI:29105"/>
        <label>1</label>
    </ligand>
</feature>
<feature type="domain" description="Peptidase metallopeptidase" evidence="13">
    <location>
        <begin position="141"/>
        <end position="293"/>
    </location>
</feature>